<protein>
    <submittedName>
        <fullName evidence="2">Tetratricopeptide repeat family protein</fullName>
    </submittedName>
</protein>
<dbReference type="EMBL" id="AYSO01000014">
    <property type="protein sequence ID" value="KIE47565.1"/>
    <property type="molecule type" value="Genomic_DNA"/>
</dbReference>
<dbReference type="Gene3D" id="1.25.40.10">
    <property type="entry name" value="Tetratricopeptide repeat domain"/>
    <property type="match status" value="1"/>
</dbReference>
<dbReference type="SMART" id="SM00028">
    <property type="entry name" value="TPR"/>
    <property type="match status" value="4"/>
</dbReference>
<keyword evidence="3" id="KW-1185">Reference proteome</keyword>
<dbReference type="AlphaFoldDB" id="A0A0C1UJV9"/>
<evidence type="ECO:0000313" key="2">
    <source>
        <dbReference type="EMBL" id="KIE47565.1"/>
    </source>
</evidence>
<evidence type="ECO:0000256" key="1">
    <source>
        <dbReference type="PROSITE-ProRule" id="PRU00339"/>
    </source>
</evidence>
<sequence length="353" mass="40855">MSIESYLLEKLSKVLFLEIKKGSKINNFIFEENTYLPVRSEAIVEKTKVGDNLKDIPINLFIEGMFYVLGSDKNFKFNKTYKNLIKSIPDSLKLIKSIIFRDIKEEKYEDAYVLIRGLISIENTKDNYNKALLLVDEIRKKNSLFKEEELNLIEDGKNISNFATPYLYEAIIKRDNKELEEALFSINQYIALDGEKTDDVIEFKASLEMVTSYDKAKEMVYESPKEALEILLPLLEQLGDSAEIYYYIAIAYRVLENHEKAIYYLNDSIAISSDYVEVINEFGINYACLGNYEAAIKYFRSAFEVTKSVEICTNLIMCYLNIGDNTQAKIHFDIAKKLDPNDEVLKDIEKILK</sequence>
<feature type="repeat" description="TPR" evidence="1">
    <location>
        <begin position="276"/>
        <end position="309"/>
    </location>
</feature>
<reference evidence="2 3" key="1">
    <citation type="journal article" date="2015" name="Infect. Genet. Evol.">
        <title>Genomic sequences of six botulinum neurotoxin-producing strains representing three clostridial species illustrate the mobility and diversity of botulinum neurotoxin genes.</title>
        <authorList>
            <person name="Smith T.J."/>
            <person name="Hill K.K."/>
            <person name="Xie G."/>
            <person name="Foley B.T."/>
            <person name="Williamson C.H."/>
            <person name="Foster J.T."/>
            <person name="Johnson S.L."/>
            <person name="Chertkov O."/>
            <person name="Teshima H."/>
            <person name="Gibbons H.S."/>
            <person name="Johnsky L.A."/>
            <person name="Karavis M.A."/>
            <person name="Smith L.A."/>
        </authorList>
    </citation>
    <scope>NUCLEOTIDE SEQUENCE [LARGE SCALE GENOMIC DNA]</scope>
    <source>
        <strain evidence="2 3">CDC 2741</strain>
    </source>
</reference>
<dbReference type="InterPro" id="IPR019734">
    <property type="entry name" value="TPR_rpt"/>
</dbReference>
<accession>A0A0C1UJV9</accession>
<dbReference type="PANTHER" id="PTHR12558">
    <property type="entry name" value="CELL DIVISION CYCLE 16,23,27"/>
    <property type="match status" value="1"/>
</dbReference>
<evidence type="ECO:0000313" key="3">
    <source>
        <dbReference type="Proteomes" id="UP000031366"/>
    </source>
</evidence>
<dbReference type="PANTHER" id="PTHR12558:SF13">
    <property type="entry name" value="CELL DIVISION CYCLE PROTEIN 27 HOMOLOG"/>
    <property type="match status" value="1"/>
</dbReference>
<gene>
    <name evidence="2" type="ORF">U732_2877</name>
</gene>
<dbReference type="PROSITE" id="PS50005">
    <property type="entry name" value="TPR"/>
    <property type="match status" value="2"/>
</dbReference>
<dbReference type="Proteomes" id="UP000031366">
    <property type="component" value="Unassembled WGS sequence"/>
</dbReference>
<comment type="caution">
    <text evidence="2">The sequence shown here is derived from an EMBL/GenBank/DDBJ whole genome shotgun (WGS) entry which is preliminary data.</text>
</comment>
<dbReference type="InterPro" id="IPR011990">
    <property type="entry name" value="TPR-like_helical_dom_sf"/>
</dbReference>
<organism evidence="2 3">
    <name type="scientific">Clostridium argentinense CDC 2741</name>
    <dbReference type="NCBI Taxonomy" id="1418104"/>
    <lineage>
        <taxon>Bacteria</taxon>
        <taxon>Bacillati</taxon>
        <taxon>Bacillota</taxon>
        <taxon>Clostridia</taxon>
        <taxon>Eubacteriales</taxon>
        <taxon>Clostridiaceae</taxon>
        <taxon>Clostridium</taxon>
    </lineage>
</organism>
<keyword evidence="1" id="KW-0802">TPR repeat</keyword>
<dbReference type="SUPFAM" id="SSF48452">
    <property type="entry name" value="TPR-like"/>
    <property type="match status" value="1"/>
</dbReference>
<feature type="repeat" description="TPR" evidence="1">
    <location>
        <begin position="242"/>
        <end position="275"/>
    </location>
</feature>
<dbReference type="STRING" id="29341.RSJ17_08090"/>
<proteinExistence type="predicted"/>
<name>A0A0C1UJV9_9CLOT</name>
<dbReference type="RefSeq" id="WP_039631181.1">
    <property type="nucleotide sequence ID" value="NZ_AYSO01000014.1"/>
</dbReference>
<dbReference type="OrthoDB" id="358807at2"/>